<sequence>MANIHDCLDAAVKGGQLDQTRAAEAGREYDQLLARFEDIMPRHQAEAAALATLKEATSKQARSRRHTVINQLQSMRRLHALISEAPDPALALRDLIEHSETSRFTGESIESLQRAIIKSVNAGIYDALKATGRNLLGESRAPARLRNIIRELHGQDAGDATAKTMAQAFHKQQERLRQLFNAHGGDIGKLDDYGARHTHDAAAIRKAEPGAWETYVFDRVDWSRINDFQTGKPFVAEKGSIPNRERAMQFLADVREGILTKGWDRRDPSMTPGGKALYNRHSESRVLHFLDGDAWMDYNARFGASDPFSSLVGGLQGMARDIAQMRVLGPNPKMGLEYATQVAQKRVAGNVKAETAVAQKAAKARQMLAIVDGSINRTEYEGLARFFANVRNVQTSAKLGAAILSSTTDPAYMRMAAKVVGMSPTNVLSRATDLMFNNATRETAARMGYVAETLADTGAAAARFHSEQMSSEITNRLTGFTIRASGLGHWTDMNKVAFQMEFAGYLAENAARPFDGIEPKLRQALEARGITARDWEHLSAPEARFRTDGGADFLSPIHWREHQTTLPPMEAEGLAMRLQMVIEEQLEYAVPGQRVEGRAFALGGNAPGTLWGEIARSGKQFKGFTLSFMIGQYRRVMALPTAADRFTYAIDLFVPLILMGAVAVQLKELVKGNDPRPMDTDTFWKAAVMQSGGLGIFGDFFASGTNRFGGGPAETLLGPTIGLGSDVLVAGASNISRLSNGEKTYAGRDLTNLARYNTPVLSSLWYQSAAFQHGVADQIQRILDPEAEQLWKRQARKREKDYGTRSWWGSGDLAPSRAPDLSNALGGQR</sequence>
<dbReference type="EMBL" id="AWWI01000060">
    <property type="protein sequence ID" value="PIL20551.1"/>
    <property type="molecule type" value="Genomic_DNA"/>
</dbReference>
<organism evidence="2 3">
    <name type="scientific">Puniceibacterium antarcticum</name>
    <dbReference type="NCBI Taxonomy" id="1206336"/>
    <lineage>
        <taxon>Bacteria</taxon>
        <taxon>Pseudomonadati</taxon>
        <taxon>Pseudomonadota</taxon>
        <taxon>Alphaproteobacteria</taxon>
        <taxon>Rhodobacterales</taxon>
        <taxon>Paracoccaceae</taxon>
        <taxon>Puniceibacterium</taxon>
    </lineage>
</organism>
<dbReference type="RefSeq" id="WP_099910498.1">
    <property type="nucleotide sequence ID" value="NZ_AWWI01000060.1"/>
</dbReference>
<gene>
    <name evidence="2" type="ORF">P775_08455</name>
</gene>
<proteinExistence type="predicted"/>
<reference evidence="2 3" key="1">
    <citation type="submission" date="2013-09" db="EMBL/GenBank/DDBJ databases">
        <title>Genome sequencing of Phaeobacter antarcticus sp. nov. SM1211.</title>
        <authorList>
            <person name="Zhang X.-Y."/>
            <person name="Liu C."/>
            <person name="Chen X.-L."/>
            <person name="Xie B.-B."/>
            <person name="Qin Q.-L."/>
            <person name="Rong J.-C."/>
            <person name="Zhang Y.-Z."/>
        </authorList>
    </citation>
    <scope>NUCLEOTIDE SEQUENCE [LARGE SCALE GENOMIC DNA]</scope>
    <source>
        <strain evidence="2 3">SM1211</strain>
    </source>
</reference>
<feature type="region of interest" description="Disordered" evidence="1">
    <location>
        <begin position="794"/>
        <end position="829"/>
    </location>
</feature>
<dbReference type="Proteomes" id="UP000231259">
    <property type="component" value="Unassembled WGS sequence"/>
</dbReference>
<name>A0A2G8RGL6_9RHOB</name>
<evidence type="ECO:0000256" key="1">
    <source>
        <dbReference type="SAM" id="MobiDB-lite"/>
    </source>
</evidence>
<evidence type="ECO:0000313" key="3">
    <source>
        <dbReference type="Proteomes" id="UP000231259"/>
    </source>
</evidence>
<dbReference type="OrthoDB" id="6576970at2"/>
<keyword evidence="3" id="KW-1185">Reference proteome</keyword>
<accession>A0A2G8RGL6</accession>
<comment type="caution">
    <text evidence="2">The sequence shown here is derived from an EMBL/GenBank/DDBJ whole genome shotgun (WGS) entry which is preliminary data.</text>
</comment>
<protein>
    <submittedName>
        <fullName evidence="2">Uncharacterized protein</fullName>
    </submittedName>
</protein>
<dbReference type="AlphaFoldDB" id="A0A2G8RGL6"/>
<evidence type="ECO:0000313" key="2">
    <source>
        <dbReference type="EMBL" id="PIL20551.1"/>
    </source>
</evidence>